<dbReference type="InterPro" id="IPR032675">
    <property type="entry name" value="LRR_dom_sf"/>
</dbReference>
<dbReference type="InParanoid" id="A0A1S3IKW0"/>
<dbReference type="GO" id="GO:0031146">
    <property type="term" value="P:SCF-dependent proteasomal ubiquitin-dependent protein catabolic process"/>
    <property type="evidence" value="ECO:0007669"/>
    <property type="project" value="TreeGrafter"/>
</dbReference>
<feature type="domain" description="F-box/LRR-repeat protein 15-like leucin rich repeat" evidence="3">
    <location>
        <begin position="310"/>
        <end position="484"/>
    </location>
</feature>
<dbReference type="FunFam" id="3.80.10.10:FF:000152">
    <property type="entry name" value="F-box/LRR-repeat protein 4 isoform X1"/>
    <property type="match status" value="1"/>
</dbReference>
<dbReference type="STRING" id="7574.A0A1S3IKW0"/>
<dbReference type="GeneID" id="106165253"/>
<evidence type="ECO:0000313" key="5">
    <source>
        <dbReference type="RefSeq" id="XP_013398852.1"/>
    </source>
</evidence>
<dbReference type="InterPro" id="IPR057207">
    <property type="entry name" value="FBXL15_LRR"/>
</dbReference>
<dbReference type="KEGG" id="lak:106165253"/>
<dbReference type="Gene3D" id="1.20.1280.50">
    <property type="match status" value="1"/>
</dbReference>
<feature type="domain" description="F-box" evidence="2">
    <location>
        <begin position="257"/>
        <end position="301"/>
    </location>
</feature>
<dbReference type="InterPro" id="IPR001810">
    <property type="entry name" value="F-box_dom"/>
</dbReference>
<dbReference type="InterPro" id="IPR006553">
    <property type="entry name" value="Leu-rich_rpt_Cys-con_subtyp"/>
</dbReference>
<dbReference type="InterPro" id="IPR036047">
    <property type="entry name" value="F-box-like_dom_sf"/>
</dbReference>
<reference evidence="5" key="1">
    <citation type="submission" date="2025-08" db="UniProtKB">
        <authorList>
            <consortium name="RefSeq"/>
        </authorList>
    </citation>
    <scope>IDENTIFICATION</scope>
    <source>
        <tissue evidence="5">Gonads</tissue>
    </source>
</reference>
<dbReference type="Pfam" id="PF12937">
    <property type="entry name" value="F-box-like"/>
    <property type="match status" value="1"/>
</dbReference>
<name>A0A1S3IKW0_LINAN</name>
<dbReference type="SUPFAM" id="SSF81383">
    <property type="entry name" value="F-box domain"/>
    <property type="match status" value="1"/>
</dbReference>
<keyword evidence="1" id="KW-0833">Ubl conjugation pathway</keyword>
<dbReference type="SMART" id="SM00367">
    <property type="entry name" value="LRR_CC"/>
    <property type="match status" value="9"/>
</dbReference>
<dbReference type="FunCoup" id="A0A1S3IKW0">
    <property type="interactions" value="18"/>
</dbReference>
<evidence type="ECO:0000259" key="2">
    <source>
        <dbReference type="Pfam" id="PF12937"/>
    </source>
</evidence>
<gene>
    <name evidence="5" type="primary">LOC106165253</name>
</gene>
<dbReference type="AlphaFoldDB" id="A0A1S3IKW0"/>
<dbReference type="SUPFAM" id="SSF52047">
    <property type="entry name" value="RNI-like"/>
    <property type="match status" value="1"/>
</dbReference>
<evidence type="ECO:0000259" key="3">
    <source>
        <dbReference type="Pfam" id="PF25372"/>
    </source>
</evidence>
<dbReference type="Proteomes" id="UP000085678">
    <property type="component" value="Unplaced"/>
</dbReference>
<protein>
    <submittedName>
        <fullName evidence="5">F-box/LRR-repeat protein 4</fullName>
    </submittedName>
</protein>
<dbReference type="OrthoDB" id="2153609at2759"/>
<organism evidence="4 5">
    <name type="scientific">Lingula anatina</name>
    <name type="common">Brachiopod</name>
    <name type="synonym">Lingula unguis</name>
    <dbReference type="NCBI Taxonomy" id="7574"/>
    <lineage>
        <taxon>Eukaryota</taxon>
        <taxon>Metazoa</taxon>
        <taxon>Spiralia</taxon>
        <taxon>Lophotrochozoa</taxon>
        <taxon>Brachiopoda</taxon>
        <taxon>Linguliformea</taxon>
        <taxon>Lingulata</taxon>
        <taxon>Lingulida</taxon>
        <taxon>Linguloidea</taxon>
        <taxon>Lingulidae</taxon>
        <taxon>Lingula</taxon>
    </lineage>
</organism>
<evidence type="ECO:0000256" key="1">
    <source>
        <dbReference type="ARBA" id="ARBA00022786"/>
    </source>
</evidence>
<dbReference type="Gene3D" id="3.80.10.10">
    <property type="entry name" value="Ribonuclease Inhibitor"/>
    <property type="match status" value="2"/>
</dbReference>
<sequence length="600" mass="67926">MAMTTGNVISQYCQVEDFSSQYGGENSISYTATNLSNESNIYPRYGDYTHACVLRTYGPWWKLAPSAPSPFKRTPPSFTSEDFIDISFHSKVYPSKLEIYETYNPGAVVRILACDCSPQEALERKIRWVTLWSGPPDQARQETRIFSPPLKPCPFPTNFLRLEFCHSKLYYYTELDAVKLHGTKSPPKNQCPIHDNSHSSSVDDDTKFSISSLCCCPNNRSAADDTLKWDKLSLEDKMSHMTLDGPPAVHKKDNGYFDSLPGEVIQLILSYLDVPSLCAASMTSTLFFHHCYDPLQYTEINLQPHWPLVSDSSLEYLESRCRHLQRLNLSWCGGYSQITTQGFRSFIKECSKELTCLVLGCCKFVNSECIQIIASSCNNLLELDLQCCPTESAGFLQIMKLSSLQRLNLYRTQIDIHSIVAIIRSCAELEHLNLGSCQMINSFDDVATELGKNCKNLKSLDFWRARTISDRGLEALGNNCPLLEEIELGWCPEIRSGNSGNCIVELIQKCRYLKKLFLCANRSVSDKELNALAQHSKYLEQLDILGTREVSINGVRRVLDNCKKLTFLDVSFCANVDFAFVEVCKTEYPHVNIKKSFQDS</sequence>
<proteinExistence type="predicted"/>
<dbReference type="CDD" id="cd22117">
    <property type="entry name" value="F-box_FBXL4"/>
    <property type="match status" value="1"/>
</dbReference>
<keyword evidence="4" id="KW-1185">Reference proteome</keyword>
<dbReference type="Pfam" id="PF25372">
    <property type="entry name" value="DUF7885"/>
    <property type="match status" value="1"/>
</dbReference>
<dbReference type="GO" id="GO:0019005">
    <property type="term" value="C:SCF ubiquitin ligase complex"/>
    <property type="evidence" value="ECO:0007669"/>
    <property type="project" value="TreeGrafter"/>
</dbReference>
<dbReference type="RefSeq" id="XP_013398852.1">
    <property type="nucleotide sequence ID" value="XM_013543398.2"/>
</dbReference>
<evidence type="ECO:0000313" key="4">
    <source>
        <dbReference type="Proteomes" id="UP000085678"/>
    </source>
</evidence>
<dbReference type="PANTHER" id="PTHR13318">
    <property type="entry name" value="PARTNER OF PAIRED, ISOFORM B-RELATED"/>
    <property type="match status" value="1"/>
</dbReference>
<accession>A0A1S3IKW0</accession>
<dbReference type="PANTHER" id="PTHR13318:SF152">
    <property type="entry name" value="F-BOX_LRR-REPEAT PROTEIN 4"/>
    <property type="match status" value="1"/>
</dbReference>